<dbReference type="KEGG" id="cil:EG358_04780"/>
<keyword evidence="1" id="KW-0472">Membrane</keyword>
<dbReference type="RefSeq" id="WP_076557921.1">
    <property type="nucleotide sequence ID" value="NZ_CP033929.1"/>
</dbReference>
<evidence type="ECO:0000313" key="5">
    <source>
        <dbReference type="Proteomes" id="UP000255231"/>
    </source>
</evidence>
<evidence type="ECO:0008006" key="6">
    <source>
        <dbReference type="Google" id="ProtNLM"/>
    </source>
</evidence>
<keyword evidence="1" id="KW-0812">Transmembrane</keyword>
<keyword evidence="1" id="KW-1133">Transmembrane helix</keyword>
<dbReference type="EMBL" id="FTMF01000001">
    <property type="protein sequence ID" value="SIP94579.1"/>
    <property type="molecule type" value="Genomic_DNA"/>
</dbReference>
<protein>
    <recommendedName>
        <fullName evidence="6">DUF3592 domain-containing protein</fullName>
    </recommendedName>
</protein>
<dbReference type="GeneID" id="303673006"/>
<feature type="transmembrane region" description="Helical" evidence="1">
    <location>
        <begin position="6"/>
        <end position="23"/>
    </location>
</feature>
<reference evidence="2 4" key="1">
    <citation type="submission" date="2017-01" db="EMBL/GenBank/DDBJ databases">
        <authorList>
            <person name="Varghese N."/>
            <person name="Submissions S."/>
        </authorList>
    </citation>
    <scope>NUCLEOTIDE SEQUENCE [LARGE SCALE GENOMIC DNA]</scope>
    <source>
        <strain evidence="2 4">ATCC 27950</strain>
    </source>
</reference>
<reference evidence="3 5" key="2">
    <citation type="submission" date="2018-06" db="EMBL/GenBank/DDBJ databases">
        <authorList>
            <consortium name="Pathogen Informatics"/>
            <person name="Doyle S."/>
        </authorList>
    </citation>
    <scope>NUCLEOTIDE SEQUENCE [LARGE SCALE GENOMIC DNA]</scope>
    <source>
        <strain evidence="3 5">NCTC13560</strain>
    </source>
</reference>
<keyword evidence="4" id="KW-1185">Reference proteome</keyword>
<organism evidence="3 5">
    <name type="scientific">Chryseobacterium indoltheticum</name>
    <dbReference type="NCBI Taxonomy" id="254"/>
    <lineage>
        <taxon>Bacteria</taxon>
        <taxon>Pseudomonadati</taxon>
        <taxon>Bacteroidota</taxon>
        <taxon>Flavobacteriia</taxon>
        <taxon>Flavobacteriales</taxon>
        <taxon>Weeksellaceae</taxon>
        <taxon>Chryseobacterium group</taxon>
        <taxon>Chryseobacterium</taxon>
    </lineage>
</organism>
<sequence>MSVTKFFGIILLTIGVYLMFNLYKSSLPMIYGSKVKAKVIGTESVKSKRFTYLYYPVIEFIYKNKVRKITDKSSDVDKNTPNVELNIYYSEKYGISRGFSAVNVIFSIIALAFIFFGFVVLFKSKQKI</sequence>
<accession>A0A381F859</accession>
<gene>
    <name evidence="3" type="ORF">NCTC13560_01562</name>
    <name evidence="2" type="ORF">SAMN05421682_101432</name>
</gene>
<dbReference type="OrthoDB" id="711137at2"/>
<dbReference type="AlphaFoldDB" id="A0A381F859"/>
<evidence type="ECO:0000313" key="4">
    <source>
        <dbReference type="Proteomes" id="UP000185725"/>
    </source>
</evidence>
<dbReference type="Proteomes" id="UP000255231">
    <property type="component" value="Unassembled WGS sequence"/>
</dbReference>
<dbReference type="Proteomes" id="UP000185725">
    <property type="component" value="Unassembled WGS sequence"/>
</dbReference>
<feature type="transmembrane region" description="Helical" evidence="1">
    <location>
        <begin position="101"/>
        <end position="122"/>
    </location>
</feature>
<evidence type="ECO:0000313" key="2">
    <source>
        <dbReference type="EMBL" id="SIP94579.1"/>
    </source>
</evidence>
<proteinExistence type="predicted"/>
<evidence type="ECO:0000256" key="1">
    <source>
        <dbReference type="SAM" id="Phobius"/>
    </source>
</evidence>
<dbReference type="EMBL" id="UFVS01000001">
    <property type="protein sequence ID" value="SUX42766.1"/>
    <property type="molecule type" value="Genomic_DNA"/>
</dbReference>
<name>A0A381F859_9FLAO</name>
<evidence type="ECO:0000313" key="3">
    <source>
        <dbReference type="EMBL" id="SUX42766.1"/>
    </source>
</evidence>